<protein>
    <submittedName>
        <fullName evidence="1">Uncharacterized protein</fullName>
    </submittedName>
</protein>
<gene>
    <name evidence="1" type="ORF">P0D81_05080</name>
</gene>
<sequence>MNTRRKENMKIWIDDIQGYLDGYSTMEQPNKIELEVEKEPTDFFNYRWNGTSLIYDPDNVPEPEPAPPTDIEVLQAENAELKQLNSKLMINDMNLKKELSEVTKKADNFAQISAKSMLAINQLTNQVKEIKEKLAEGVE</sequence>
<reference evidence="1 2" key="1">
    <citation type="submission" date="2023-02" db="EMBL/GenBank/DDBJ databases">
        <title>Results of the 2020 Genomic Proficiency Test for the network of European Union Reference Laboratory for Antimicrobial Resistance assessing whole genome sequencing capacities.</title>
        <authorList>
            <person name="Hoffmann M."/>
            <person name="Luo Y."/>
            <person name="Sorensen L.H."/>
            <person name="Pedersen S.K."/>
            <person name="Hendriksen R.S."/>
        </authorList>
    </citation>
    <scope>NUCLEOTIDE SEQUENCE [LARGE SCALE GENOMIC DNA]</scope>
    <source>
        <strain evidence="1 2">GENOMIC22-006</strain>
    </source>
</reference>
<dbReference type="EMBL" id="CP119159">
    <property type="protein sequence ID" value="WEH23398.1"/>
    <property type="molecule type" value="Genomic_DNA"/>
</dbReference>
<name>A0ABD7XGM6_ENTFL</name>
<organism evidence="1 2">
    <name type="scientific">Enterococcus faecalis</name>
    <name type="common">Streptococcus faecalis</name>
    <dbReference type="NCBI Taxonomy" id="1351"/>
    <lineage>
        <taxon>Bacteria</taxon>
        <taxon>Bacillati</taxon>
        <taxon>Bacillota</taxon>
        <taxon>Bacilli</taxon>
        <taxon>Lactobacillales</taxon>
        <taxon>Enterococcaceae</taxon>
        <taxon>Enterococcus</taxon>
    </lineage>
</organism>
<dbReference type="AlphaFoldDB" id="A0ABD7XGM6"/>
<evidence type="ECO:0000313" key="2">
    <source>
        <dbReference type="Proteomes" id="UP001221642"/>
    </source>
</evidence>
<proteinExistence type="predicted"/>
<dbReference type="RefSeq" id="WP_275527548.1">
    <property type="nucleotide sequence ID" value="NZ_CP119159.1"/>
</dbReference>
<evidence type="ECO:0000313" key="1">
    <source>
        <dbReference type="EMBL" id="WEH23398.1"/>
    </source>
</evidence>
<accession>A0ABD7XGM6</accession>
<dbReference type="Proteomes" id="UP001221642">
    <property type="component" value="Chromosome"/>
</dbReference>